<evidence type="ECO:0000313" key="1">
    <source>
        <dbReference type="EMBL" id="GAH89378.1"/>
    </source>
</evidence>
<accession>X1L5D1</accession>
<dbReference type="AlphaFoldDB" id="X1L5D1"/>
<organism evidence="1">
    <name type="scientific">marine sediment metagenome</name>
    <dbReference type="NCBI Taxonomy" id="412755"/>
    <lineage>
        <taxon>unclassified sequences</taxon>
        <taxon>metagenomes</taxon>
        <taxon>ecological metagenomes</taxon>
    </lineage>
</organism>
<gene>
    <name evidence="1" type="ORF">S03H2_60514</name>
</gene>
<name>X1L5D1_9ZZZZ</name>
<comment type="caution">
    <text evidence="1">The sequence shown here is derived from an EMBL/GenBank/DDBJ whole genome shotgun (WGS) entry which is preliminary data.</text>
</comment>
<proteinExistence type="predicted"/>
<feature type="non-terminal residue" evidence="1">
    <location>
        <position position="206"/>
    </location>
</feature>
<reference evidence="1" key="1">
    <citation type="journal article" date="2014" name="Front. Microbiol.">
        <title>High frequency of phylogenetically diverse reductive dehalogenase-homologous genes in deep subseafloor sedimentary metagenomes.</title>
        <authorList>
            <person name="Kawai M."/>
            <person name="Futagami T."/>
            <person name="Toyoda A."/>
            <person name="Takaki Y."/>
            <person name="Nishi S."/>
            <person name="Hori S."/>
            <person name="Arai W."/>
            <person name="Tsubouchi T."/>
            <person name="Morono Y."/>
            <person name="Uchiyama I."/>
            <person name="Ito T."/>
            <person name="Fujiyama A."/>
            <person name="Inagaki F."/>
            <person name="Takami H."/>
        </authorList>
    </citation>
    <scope>NUCLEOTIDE SEQUENCE</scope>
    <source>
        <strain evidence="1">Expedition CK06-06</strain>
    </source>
</reference>
<dbReference type="EMBL" id="BARU01039000">
    <property type="protein sequence ID" value="GAH89378.1"/>
    <property type="molecule type" value="Genomic_DNA"/>
</dbReference>
<protein>
    <submittedName>
        <fullName evidence="1">Uncharacterized protein</fullName>
    </submittedName>
</protein>
<sequence>MLALKTIELNLAERTSTLDLIFIDRDVTRFGKVKVKLLGDPALALSYPLYNIITDSINGHDIETADTLEALSRITISGHIENLTGEILDTFSGIVYPMVFDKPSTVTTLGNDETPVMQFMVQDNVLYKGKASASNGNFSFSFVVPKDISYNIDYGKINYYATNSVFDANGVYKEILIGGFSTEIISDMEGPEIDLYMNNRNFVSGG</sequence>